<evidence type="ECO:0000313" key="11">
    <source>
        <dbReference type="EMBL" id="MTV51986.1"/>
    </source>
</evidence>
<dbReference type="Proteomes" id="UP000430634">
    <property type="component" value="Unassembled WGS sequence"/>
</dbReference>
<dbReference type="Gene3D" id="3.40.640.10">
    <property type="entry name" value="Type I PLP-dependent aspartate aminotransferase-like (Major domain)"/>
    <property type="match status" value="1"/>
</dbReference>
<evidence type="ECO:0000256" key="5">
    <source>
        <dbReference type="ARBA" id="ARBA00014798"/>
    </source>
</evidence>
<evidence type="ECO:0000256" key="8">
    <source>
        <dbReference type="ARBA" id="ARBA00049111"/>
    </source>
</evidence>
<dbReference type="GO" id="GO:0045303">
    <property type="term" value="F:diaminobutyrate-2-oxoglutarate transaminase activity"/>
    <property type="evidence" value="ECO:0007669"/>
    <property type="project" value="UniProtKB-EC"/>
</dbReference>
<keyword evidence="6 11" id="KW-0032">Aminotransferase</keyword>
<dbReference type="InterPro" id="IPR015422">
    <property type="entry name" value="PyrdxlP-dep_Trfase_small"/>
</dbReference>
<dbReference type="PANTHER" id="PTHR43094">
    <property type="entry name" value="AMINOTRANSFERASE"/>
    <property type="match status" value="1"/>
</dbReference>
<sequence length="445" mass="47818">MTQLIHRNLRQTPPAAVCAFGMYVRDGEGKTYLDGSGGAAVSSLGHSHPDVLAAMQAQLKTTAYAHSGFFTTDVAEELAARLAADAPGDLNQVYLVSGGSEAIETSLKLARQYFVESGEPGRRVFLARRQSYHGNTLGALALGGNEWRRKPFEPLLMDVARVSPCYEYRERPAGQDVNQYTADLLAELEQKILDIGPKNVIGFCAEPVVGATLGAVPPTPGYFKGVRALCDRYGMLFIADEVMCGMGRTGTLYAIEQEGVVPDIVTLGKGLAAGYQPVGAVLVRDHIVERLRAGSGVFQHGHTYNAHPVAAAAALAVQKLIQRDCLLGAVTVRGATFRRMLRDAFGTHPNVGDIRGRGLFLGLELVQDRDTKRPFDPDLKLHAAVKQKAMDCGLMVYPMGGTIDGRRGDHILLAPPFIATEADLGQIVARLSDGLARALEAIRPS</sequence>
<reference evidence="10" key="1">
    <citation type="journal article" date="2014" name="Int. J. Syst. Evol. Microbiol.">
        <title>Complete genome of a new Firmicutes species belonging to the dominant human colonic microbiota ('Ruminococcus bicirculans') reveals two chromosomes and a selective capacity to utilize plant glucans.</title>
        <authorList>
            <consortium name="NISC Comparative Sequencing Program"/>
            <person name="Wegmann U."/>
            <person name="Louis P."/>
            <person name="Goesmann A."/>
            <person name="Henrissat B."/>
            <person name="Duncan S.H."/>
            <person name="Flint H.J."/>
        </authorList>
    </citation>
    <scope>NUCLEOTIDE SEQUENCE</scope>
    <source>
        <strain evidence="10">CGMCC 1.15931</strain>
    </source>
</reference>
<keyword evidence="13" id="KW-1185">Reference proteome</keyword>
<evidence type="ECO:0000256" key="9">
    <source>
        <dbReference type="RuleBase" id="RU003560"/>
    </source>
</evidence>
<dbReference type="SUPFAM" id="SSF53383">
    <property type="entry name" value="PLP-dependent transferases"/>
    <property type="match status" value="1"/>
</dbReference>
<comment type="pathway">
    <text evidence="2">Amine and polyamine biosynthesis; ectoine biosynthesis; L-ectoine from L-aspartate 4-semialdehyde: step 1/3.</text>
</comment>
<proteinExistence type="inferred from homology"/>
<dbReference type="InterPro" id="IPR015424">
    <property type="entry name" value="PyrdxlP-dep_Trfase"/>
</dbReference>
<evidence type="ECO:0000256" key="2">
    <source>
        <dbReference type="ARBA" id="ARBA00004946"/>
    </source>
</evidence>
<dbReference type="InterPro" id="IPR015421">
    <property type="entry name" value="PyrdxlP-dep_Trfase_major"/>
</dbReference>
<keyword evidence="7 9" id="KW-0663">Pyridoxal phosphate</keyword>
<dbReference type="PANTHER" id="PTHR43094:SF1">
    <property type="entry name" value="AMINOTRANSFERASE CLASS-III"/>
    <property type="match status" value="1"/>
</dbReference>
<dbReference type="PROSITE" id="PS00600">
    <property type="entry name" value="AA_TRANSFER_CLASS_3"/>
    <property type="match status" value="1"/>
</dbReference>
<dbReference type="RefSeq" id="WP_155469329.1">
    <property type="nucleotide sequence ID" value="NZ_BMKG01000007.1"/>
</dbReference>
<evidence type="ECO:0000256" key="1">
    <source>
        <dbReference type="ARBA" id="ARBA00001933"/>
    </source>
</evidence>
<dbReference type="Pfam" id="PF00202">
    <property type="entry name" value="Aminotran_3"/>
    <property type="match status" value="1"/>
</dbReference>
<gene>
    <name evidence="10" type="ORF">GCM10011572_19590</name>
    <name evidence="11" type="ORF">GM672_04475</name>
</gene>
<dbReference type="CDD" id="cd00610">
    <property type="entry name" value="OAT_like"/>
    <property type="match status" value="1"/>
</dbReference>
<dbReference type="GO" id="GO:0005829">
    <property type="term" value="C:cytosol"/>
    <property type="evidence" value="ECO:0007669"/>
    <property type="project" value="TreeGrafter"/>
</dbReference>
<comment type="cofactor">
    <cofactor evidence="1">
        <name>pyridoxal 5'-phosphate</name>
        <dbReference type="ChEBI" id="CHEBI:597326"/>
    </cofactor>
</comment>
<evidence type="ECO:0000256" key="6">
    <source>
        <dbReference type="ARBA" id="ARBA00022576"/>
    </source>
</evidence>
<dbReference type="InterPro" id="IPR049704">
    <property type="entry name" value="Aminotrans_3_PPA_site"/>
</dbReference>
<organism evidence="11 12">
    <name type="scientific">Pseudoduganella buxea</name>
    <dbReference type="NCBI Taxonomy" id="1949069"/>
    <lineage>
        <taxon>Bacteria</taxon>
        <taxon>Pseudomonadati</taxon>
        <taxon>Pseudomonadota</taxon>
        <taxon>Betaproteobacteria</taxon>
        <taxon>Burkholderiales</taxon>
        <taxon>Oxalobacteraceae</taxon>
        <taxon>Telluria group</taxon>
        <taxon>Pseudoduganella</taxon>
    </lineage>
</organism>
<reference evidence="11 12" key="3">
    <citation type="submission" date="2019-11" db="EMBL/GenBank/DDBJ databases">
        <title>Type strains purchased from KCTC, JCM and DSMZ.</title>
        <authorList>
            <person name="Lu H."/>
        </authorList>
    </citation>
    <scope>NUCLEOTIDE SEQUENCE [LARGE SCALE GENOMIC DNA]</scope>
    <source>
        <strain evidence="11 12">KCTC 52429</strain>
    </source>
</reference>
<accession>A0A6I3STI7</accession>
<evidence type="ECO:0000313" key="13">
    <source>
        <dbReference type="Proteomes" id="UP000622638"/>
    </source>
</evidence>
<dbReference type="GO" id="GO:0030170">
    <property type="term" value="F:pyridoxal phosphate binding"/>
    <property type="evidence" value="ECO:0007669"/>
    <property type="project" value="InterPro"/>
</dbReference>
<name>A0A6I3STI7_9BURK</name>
<reference evidence="10" key="4">
    <citation type="submission" date="2024-05" db="EMBL/GenBank/DDBJ databases">
        <authorList>
            <person name="Sun Q."/>
            <person name="Zhou Y."/>
        </authorList>
    </citation>
    <scope>NUCLEOTIDE SEQUENCE</scope>
    <source>
        <strain evidence="10">CGMCC 1.15931</strain>
    </source>
</reference>
<comment type="caution">
    <text evidence="11">The sequence shown here is derived from an EMBL/GenBank/DDBJ whole genome shotgun (WGS) entry which is preliminary data.</text>
</comment>
<evidence type="ECO:0000313" key="12">
    <source>
        <dbReference type="Proteomes" id="UP000430634"/>
    </source>
</evidence>
<comment type="catalytic activity">
    <reaction evidence="8">
        <text>L-2,4-diaminobutanoate + 2-oxoglutarate = L-aspartate 4-semialdehyde + L-glutamate</text>
        <dbReference type="Rhea" id="RHEA:11160"/>
        <dbReference type="ChEBI" id="CHEBI:16810"/>
        <dbReference type="ChEBI" id="CHEBI:29985"/>
        <dbReference type="ChEBI" id="CHEBI:58761"/>
        <dbReference type="ChEBI" id="CHEBI:537519"/>
        <dbReference type="EC" id="2.6.1.76"/>
    </reaction>
</comment>
<dbReference type="EC" id="2.6.1.76" evidence="4"/>
<dbReference type="EMBL" id="BMKG01000007">
    <property type="protein sequence ID" value="GGB97756.1"/>
    <property type="molecule type" value="Genomic_DNA"/>
</dbReference>
<reference evidence="13" key="2">
    <citation type="journal article" date="2019" name="Int. J. Syst. Evol. Microbiol.">
        <title>The Global Catalogue of Microorganisms (GCM) 10K type strain sequencing project: providing services to taxonomists for standard genome sequencing and annotation.</title>
        <authorList>
            <consortium name="The Broad Institute Genomics Platform"/>
            <consortium name="The Broad Institute Genome Sequencing Center for Infectious Disease"/>
            <person name="Wu L."/>
            <person name="Ma J."/>
        </authorList>
    </citation>
    <scope>NUCLEOTIDE SEQUENCE [LARGE SCALE GENOMIC DNA]</scope>
    <source>
        <strain evidence="13">CGMCC 1.15931</strain>
    </source>
</reference>
<keyword evidence="11" id="KW-0808">Transferase</keyword>
<dbReference type="EMBL" id="WNKZ01000007">
    <property type="protein sequence ID" value="MTV51986.1"/>
    <property type="molecule type" value="Genomic_DNA"/>
</dbReference>
<dbReference type="OrthoDB" id="3398487at2"/>
<evidence type="ECO:0000256" key="7">
    <source>
        <dbReference type="ARBA" id="ARBA00022898"/>
    </source>
</evidence>
<evidence type="ECO:0000256" key="3">
    <source>
        <dbReference type="ARBA" id="ARBA00008954"/>
    </source>
</evidence>
<evidence type="ECO:0000256" key="4">
    <source>
        <dbReference type="ARBA" id="ARBA00013155"/>
    </source>
</evidence>
<dbReference type="InterPro" id="IPR005814">
    <property type="entry name" value="Aminotrans_3"/>
</dbReference>
<dbReference type="AlphaFoldDB" id="A0A6I3STI7"/>
<protein>
    <recommendedName>
        <fullName evidence="5">Diaminobutyrate--2-oxoglutarate transaminase</fullName>
        <ecNumber evidence="4">2.6.1.76</ecNumber>
    </recommendedName>
</protein>
<dbReference type="Proteomes" id="UP000622638">
    <property type="component" value="Unassembled WGS sequence"/>
</dbReference>
<comment type="similarity">
    <text evidence="3 9">Belongs to the class-III pyridoxal-phosphate-dependent aminotransferase family.</text>
</comment>
<dbReference type="NCBIfam" id="NF005685">
    <property type="entry name" value="PRK07483.1"/>
    <property type="match status" value="1"/>
</dbReference>
<dbReference type="FunFam" id="3.40.640.10:FF:000004">
    <property type="entry name" value="Acetylornithine aminotransferase"/>
    <property type="match status" value="1"/>
</dbReference>
<dbReference type="Gene3D" id="3.90.1150.10">
    <property type="entry name" value="Aspartate Aminotransferase, domain 1"/>
    <property type="match status" value="1"/>
</dbReference>
<evidence type="ECO:0000313" key="10">
    <source>
        <dbReference type="EMBL" id="GGB97756.1"/>
    </source>
</evidence>